<feature type="compositionally biased region" description="Low complexity" evidence="1">
    <location>
        <begin position="493"/>
        <end position="503"/>
    </location>
</feature>
<dbReference type="GO" id="GO:0005737">
    <property type="term" value="C:cytoplasm"/>
    <property type="evidence" value="ECO:0007669"/>
    <property type="project" value="TreeGrafter"/>
</dbReference>
<name>A0A168NGH7_MUCCL</name>
<dbReference type="PANTHER" id="PTHR19321">
    <property type="entry name" value="PROTEIN REGULATOR OF CYTOKINESIS 1 PRC1-RELATED"/>
    <property type="match status" value="1"/>
</dbReference>
<evidence type="ECO:0000256" key="1">
    <source>
        <dbReference type="SAM" id="MobiDB-lite"/>
    </source>
</evidence>
<dbReference type="VEuPathDB" id="FungiDB:MUCCIDRAFT_159918"/>
<proteinExistence type="predicted"/>
<dbReference type="PANTHER" id="PTHR19321:SF41">
    <property type="entry name" value="FASCETTO-RELATED"/>
    <property type="match status" value="1"/>
</dbReference>
<evidence type="ECO:0000313" key="3">
    <source>
        <dbReference type="Proteomes" id="UP000077051"/>
    </source>
</evidence>
<feature type="region of interest" description="Disordered" evidence="1">
    <location>
        <begin position="471"/>
        <end position="521"/>
    </location>
</feature>
<reference evidence="2 3" key="1">
    <citation type="submission" date="2015-06" db="EMBL/GenBank/DDBJ databases">
        <title>Expansion of signal transduction pathways in fungi by whole-genome duplication.</title>
        <authorList>
            <consortium name="DOE Joint Genome Institute"/>
            <person name="Corrochano L.M."/>
            <person name="Kuo A."/>
            <person name="Marcet-Houben M."/>
            <person name="Polaino S."/>
            <person name="Salamov A."/>
            <person name="Villalobos J.M."/>
            <person name="Alvarez M.I."/>
            <person name="Avalos J."/>
            <person name="Benito E.P."/>
            <person name="Benoit I."/>
            <person name="Burger G."/>
            <person name="Camino L.P."/>
            <person name="Canovas D."/>
            <person name="Cerda-Olmedo E."/>
            <person name="Cheng J.-F."/>
            <person name="Dominguez A."/>
            <person name="Elias M."/>
            <person name="Eslava A.P."/>
            <person name="Glaser F."/>
            <person name="Grimwood J."/>
            <person name="Gutierrez G."/>
            <person name="Heitman J."/>
            <person name="Henrissat B."/>
            <person name="Iturriaga E.A."/>
            <person name="Lang B.F."/>
            <person name="Lavin J.L."/>
            <person name="Lee S."/>
            <person name="Li W."/>
            <person name="Lindquist E."/>
            <person name="Lopez-Garcia S."/>
            <person name="Luque E.M."/>
            <person name="Marcos A.T."/>
            <person name="Martin J."/>
            <person name="Mccluskey K."/>
            <person name="Medina H.R."/>
            <person name="Miralles-Duran A."/>
            <person name="Miyazaki A."/>
            <person name="Munoz-Torres E."/>
            <person name="Oguiza J.A."/>
            <person name="Ohm R."/>
            <person name="Olmedo M."/>
            <person name="Orejas M."/>
            <person name="Ortiz-Castellanos L."/>
            <person name="Pisabarro A.G."/>
            <person name="Rodriguez-Romero J."/>
            <person name="Ruiz-Herrera J."/>
            <person name="Ruiz-Vazquez R."/>
            <person name="Sanz C."/>
            <person name="Schackwitz W."/>
            <person name="Schmutz J."/>
            <person name="Shahriari M."/>
            <person name="Shelest E."/>
            <person name="Silva-Franco F."/>
            <person name="Soanes D."/>
            <person name="Syed K."/>
            <person name="Tagua V.G."/>
            <person name="Talbot N.J."/>
            <person name="Thon M."/>
            <person name="De Vries R.P."/>
            <person name="Wiebenga A."/>
            <person name="Yadav J.S."/>
            <person name="Braun E.L."/>
            <person name="Baker S."/>
            <person name="Garre V."/>
            <person name="Horwitz B."/>
            <person name="Torres-Martinez S."/>
            <person name="Idnurm A."/>
            <person name="Herrera-Estrella A."/>
            <person name="Gabaldon T."/>
            <person name="Grigoriev I.V."/>
        </authorList>
    </citation>
    <scope>NUCLEOTIDE SEQUENCE [LARGE SCALE GENOMIC DNA]</scope>
    <source>
        <strain evidence="2 3">CBS 277.49</strain>
    </source>
</reference>
<accession>A0A168NGH7</accession>
<dbReference type="Proteomes" id="UP000077051">
    <property type="component" value="Unassembled WGS sequence"/>
</dbReference>
<dbReference type="AlphaFoldDB" id="A0A168NGH7"/>
<sequence length="560" mass="64337">MLLAANIEDAMTHIDSASQLLGVSLENMLYSSINHDRINISPEILSIYNDLNPTFPKQKALTELDSRLTHEISTRQDYVNEWLISIQDLCTLLEIPYRFKSIEISCELRDLKEIKLNASAKAIHYYWHMLNHQPAQNDDENDTIELCLSTLYQNFPLDIDLSMMQEQYESSSFDYYHHPSNQLQLTTSTLNVLLQTQHTLQTLYEDRIQVYNHSTIRIKAVWEEFNIPILERPALPLRLSDQDMVQLQEIMNSIDPLVKSVFDKYIQQFKDQLIPLWDACLLSEIERTEFITSLYEKNTKLEIKSQVDHHMTYLTSIHIEGQALKALMKERKDLIQKMIDFEKTASDPKRLFQASFQLLEEEKWRNNCLPRLLYLDRQLIKALNEFEKLAGKPVMIGKRRYLDTLLDEIADREANQTFFGFLNSDPVQTPKRVKSRPASVGSLGSVMQPKKPHQLKTRAVSAIMTSVVNSSSQGLPKKIKPSQSMPLKKKPVVKSPVPAGDQQQPKKDDQPTPSHQGEIYSSSAYINSNITLTKAFRQKGQMASLIPIPASRALTSTKSV</sequence>
<dbReference type="GO" id="GO:0008017">
    <property type="term" value="F:microtubule binding"/>
    <property type="evidence" value="ECO:0007669"/>
    <property type="project" value="InterPro"/>
</dbReference>
<dbReference type="Pfam" id="PF03999">
    <property type="entry name" value="MAP65_ASE1"/>
    <property type="match status" value="1"/>
</dbReference>
<dbReference type="STRING" id="747725.A0A168NGH7"/>
<gene>
    <name evidence="2" type="ORF">MUCCIDRAFT_159918</name>
</gene>
<dbReference type="EMBL" id="AMYB01000002">
    <property type="protein sequence ID" value="OAD06243.1"/>
    <property type="molecule type" value="Genomic_DNA"/>
</dbReference>
<dbReference type="InterPro" id="IPR007145">
    <property type="entry name" value="MAP65_Ase1_PRC1"/>
</dbReference>
<dbReference type="Gene3D" id="1.20.58.1520">
    <property type="match status" value="1"/>
</dbReference>
<organism evidence="2 3">
    <name type="scientific">Mucor lusitanicus CBS 277.49</name>
    <dbReference type="NCBI Taxonomy" id="747725"/>
    <lineage>
        <taxon>Eukaryota</taxon>
        <taxon>Fungi</taxon>
        <taxon>Fungi incertae sedis</taxon>
        <taxon>Mucoromycota</taxon>
        <taxon>Mucoromycotina</taxon>
        <taxon>Mucoromycetes</taxon>
        <taxon>Mucorales</taxon>
        <taxon>Mucorineae</taxon>
        <taxon>Mucoraceae</taxon>
        <taxon>Mucor</taxon>
    </lineage>
</organism>
<protein>
    <submittedName>
        <fullName evidence="2">Uncharacterized protein</fullName>
    </submittedName>
</protein>
<dbReference type="OrthoDB" id="642895at2759"/>
<dbReference type="GO" id="GO:0051256">
    <property type="term" value="P:mitotic spindle midzone assembly"/>
    <property type="evidence" value="ECO:0007669"/>
    <property type="project" value="TreeGrafter"/>
</dbReference>
<dbReference type="GO" id="GO:1990023">
    <property type="term" value="C:mitotic spindle midzone"/>
    <property type="evidence" value="ECO:0007669"/>
    <property type="project" value="TreeGrafter"/>
</dbReference>
<evidence type="ECO:0000313" key="2">
    <source>
        <dbReference type="EMBL" id="OAD06243.1"/>
    </source>
</evidence>
<feature type="region of interest" description="Disordered" evidence="1">
    <location>
        <begin position="429"/>
        <end position="457"/>
    </location>
</feature>
<comment type="caution">
    <text evidence="2">The sequence shown here is derived from an EMBL/GenBank/DDBJ whole genome shotgun (WGS) entry which is preliminary data.</text>
</comment>
<keyword evidence="3" id="KW-1185">Reference proteome</keyword>